<evidence type="ECO:0000259" key="2">
    <source>
        <dbReference type="Pfam" id="PF14244"/>
    </source>
</evidence>
<comment type="caution">
    <text evidence="4">The sequence shown here is derived from an EMBL/GenBank/DDBJ whole genome shotgun (WGS) entry which is preliminary data.</text>
</comment>
<dbReference type="PANTHER" id="PTHR37610:SF40">
    <property type="entry name" value="OS01G0909600 PROTEIN"/>
    <property type="match status" value="1"/>
</dbReference>
<dbReference type="Pfam" id="PF14244">
    <property type="entry name" value="Retrotran_gag_3"/>
    <property type="match status" value="1"/>
</dbReference>
<dbReference type="AlphaFoldDB" id="A0A9N7P318"/>
<dbReference type="InterPro" id="IPR054722">
    <property type="entry name" value="PolX-like_BBD"/>
</dbReference>
<dbReference type="InterPro" id="IPR029472">
    <property type="entry name" value="Copia-like_N"/>
</dbReference>
<evidence type="ECO:0000259" key="3">
    <source>
        <dbReference type="Pfam" id="PF22936"/>
    </source>
</evidence>
<evidence type="ECO:0000313" key="5">
    <source>
        <dbReference type="Proteomes" id="UP001153555"/>
    </source>
</evidence>
<accession>A0A9N7P318</accession>
<keyword evidence="5" id="KW-1185">Reference proteome</keyword>
<dbReference type="PANTHER" id="PTHR37610">
    <property type="entry name" value="CCHC-TYPE DOMAIN-CONTAINING PROTEIN"/>
    <property type="match status" value="1"/>
</dbReference>
<feature type="region of interest" description="Disordered" evidence="1">
    <location>
        <begin position="249"/>
        <end position="279"/>
    </location>
</feature>
<dbReference type="OrthoDB" id="5544992at2759"/>
<sequence>EEHGKEIVGKYSYSRDIDPLSLHRSDHPGMMLVTTQLNGSNYLHWSRAVKLALRAKSKLGFIYGTIEEPEPNTEEYELFQKVESMVISWLLNSISRDIVEAFIYVKSSKELWDELAERYGESNGPLKYQLRKEIATFAQGTASVTVYYTKLKCLWDEYASLVSLPECTCGLGKKMSENDMEIKLMQFLMGLNEVFEPVKNQILLMDPLPTVNKAYSMILKVEKQRPVSISDPLESSAVMVNRNYTRGGMRTSGYGRGNENKGFSGQGYNSAGRGRGNQRLTKEERAKLYCTHCGYNGHDKQGCFKLNDYPEWYKELKGQRTSHNANMADSEDLARSGDFDEKSQHSDSMSEISSIVQKEIDKYMTRKQGNENHSFSHFVEFTENSENYAFSSLSSLEKGSWIIDTGASRHICSDVDLVLDSFDTPAPVTVNLPDGSKIKVNKIGKVRINDDIVLKN</sequence>
<dbReference type="EMBL" id="CACSLK010034598">
    <property type="protein sequence ID" value="CAA0841724.1"/>
    <property type="molecule type" value="Genomic_DNA"/>
</dbReference>
<dbReference type="Proteomes" id="UP001153555">
    <property type="component" value="Unassembled WGS sequence"/>
</dbReference>
<feature type="non-terminal residue" evidence="4">
    <location>
        <position position="456"/>
    </location>
</feature>
<organism evidence="4 5">
    <name type="scientific">Striga hermonthica</name>
    <name type="common">Purple witchweed</name>
    <name type="synonym">Buchnera hermonthica</name>
    <dbReference type="NCBI Taxonomy" id="68872"/>
    <lineage>
        <taxon>Eukaryota</taxon>
        <taxon>Viridiplantae</taxon>
        <taxon>Streptophyta</taxon>
        <taxon>Embryophyta</taxon>
        <taxon>Tracheophyta</taxon>
        <taxon>Spermatophyta</taxon>
        <taxon>Magnoliopsida</taxon>
        <taxon>eudicotyledons</taxon>
        <taxon>Gunneridae</taxon>
        <taxon>Pentapetalae</taxon>
        <taxon>asterids</taxon>
        <taxon>lamiids</taxon>
        <taxon>Lamiales</taxon>
        <taxon>Orobanchaceae</taxon>
        <taxon>Buchnereae</taxon>
        <taxon>Striga</taxon>
    </lineage>
</organism>
<feature type="non-terminal residue" evidence="4">
    <location>
        <position position="1"/>
    </location>
</feature>
<dbReference type="Pfam" id="PF22936">
    <property type="entry name" value="Pol_BBD"/>
    <property type="match status" value="1"/>
</dbReference>
<proteinExistence type="predicted"/>
<evidence type="ECO:0000256" key="1">
    <source>
        <dbReference type="SAM" id="MobiDB-lite"/>
    </source>
</evidence>
<evidence type="ECO:0000313" key="4">
    <source>
        <dbReference type="EMBL" id="CAA0841724.1"/>
    </source>
</evidence>
<reference evidence="4" key="1">
    <citation type="submission" date="2019-12" db="EMBL/GenBank/DDBJ databases">
        <authorList>
            <person name="Scholes J."/>
        </authorList>
    </citation>
    <scope>NUCLEOTIDE SEQUENCE</scope>
</reference>
<evidence type="ECO:0008006" key="6">
    <source>
        <dbReference type="Google" id="ProtNLM"/>
    </source>
</evidence>
<protein>
    <recommendedName>
        <fullName evidence="6">Retrotransposon Copia-like N-terminal domain-containing protein</fullName>
    </recommendedName>
</protein>
<feature type="domain" description="Retrovirus-related Pol polyprotein from transposon TNT 1-94-like beta-barrel" evidence="3">
    <location>
        <begin position="401"/>
        <end position="449"/>
    </location>
</feature>
<name>A0A9N7P318_STRHE</name>
<feature type="domain" description="Retrotransposon Copia-like N-terminal" evidence="2">
    <location>
        <begin position="23"/>
        <end position="70"/>
    </location>
</feature>
<gene>
    <name evidence="4" type="ORF">SHERM_07600</name>
</gene>